<dbReference type="GO" id="GO:0051213">
    <property type="term" value="F:dioxygenase activity"/>
    <property type="evidence" value="ECO:0007669"/>
    <property type="project" value="UniProtKB-KW"/>
</dbReference>
<evidence type="ECO:0000256" key="6">
    <source>
        <dbReference type="SAM" id="MobiDB-lite"/>
    </source>
</evidence>
<evidence type="ECO:0000256" key="3">
    <source>
        <dbReference type="ARBA" id="ARBA00023002"/>
    </source>
</evidence>
<gene>
    <name evidence="7" type="ORF">EW145_g5979</name>
</gene>
<sequence length="1129" mass="123864">MSSYIASLASSVSFVADSFSRSIAPVDRDGATRLRATGPAARAATLLNRSAQDVDTLAVNGLAFHLDDIPAYVNALKNANGGVGIDDRKMLLEKLLVLMSRLPSDSEFAKTLEVFVIDIYSINGNGSKLNGNGNGGLATNASTGPYEDPTYGTDTPYAFRSANGSGYSTLFPDMGAAGRPYARTVPPTTPVARQALPDAGLVFDMLLVRQRTQTPSNTSALPSSSPDAIPGHTTLPPTDADGFARQPAGLSSLFFAFADLVIHSCFNTSHSQWGINNASSYLDLSPLYGSGSPAGENEKVRRNDGTGRLWNDVFADSRPLFMPPNVCALLILFCRNHNYIAEKLLTINEWGSYTASSSLSQLSDSERQRQDDELYNRARLVNCGWFMRIILGDYVAAILGLVRDGLDWRLDPLAESRELDHTVSPRGEGNVVSLEFNLMYRWHAALSKHDTAWTEKAFQGLFGTTDFKSITADQFLSTVAQKLRPDPDVRKWTFDSLDGTPLVRDATGAFRSADLAALLQAATEASASALKARGIPEVLRVVEVMGIEQARQWGTCTMNEFRKFMGLKQFSTFAEWNSDPSVHEAANSLYGHIDNLELHVGLQAEEAKPPIPGAGLCPGYTISRAILADAVALVRGDRFLTTDFTVYNLTSWGYQDCFPQENDGSYGGMLTRLLYRTLPGFYSASSSYAHFPFMVPQTMRGYLEKLVGNPAKKYSFTHPLVPPPITTVANFDSVCEVLSDRLVFESGSSGKLATLTMGVKANVSLINDTLNYFNVKERYSDLFGHVTQKLIETKSVKHPGSALKYVDIVKDVINLVPIYFIATELAGLPIKTLETSHGEFADTEFADMFADVCNYVFLNTDPYMDWVLRERSLKTAQLVITDVKEHLKRLSGKGFISKVSDLLKQLYTGEDDLSDVFLSRILTRDKNISVLASSVFASAVSTAALYSKAIIHVVDFFLDNSQRKALEEIVRLASVTSAESDRELYKYAREALRLNPPVSSVIRTAKEETHLGEDVIKSGQNVCCSIIQANLDTSVFGDEPRTPNFGRVGEEGILGLEDYGLTSSKFFEATVPRVLRAIFMLKNIQRAPGLSGTLSRIVETKNGCPEVQYLDLKSQITPFPVSMLLQYEI</sequence>
<reference evidence="7 8" key="1">
    <citation type="submission" date="2019-02" db="EMBL/GenBank/DDBJ databases">
        <title>Genome sequencing of the rare red list fungi Phellinidium pouzarii.</title>
        <authorList>
            <person name="Buettner E."/>
            <person name="Kellner H."/>
        </authorList>
    </citation>
    <scope>NUCLEOTIDE SEQUENCE [LARGE SCALE GENOMIC DNA]</scope>
    <source>
        <strain evidence="7 8">DSM 108285</strain>
    </source>
</reference>
<dbReference type="PANTHER" id="PTHR11903:SF37">
    <property type="entry name" value="PSI-PRODUCING OXYGENASE A"/>
    <property type="match status" value="1"/>
</dbReference>
<keyword evidence="2" id="KW-0223">Dioxygenase</keyword>
<dbReference type="GO" id="GO:0004497">
    <property type="term" value="F:monooxygenase activity"/>
    <property type="evidence" value="ECO:0007669"/>
    <property type="project" value="InterPro"/>
</dbReference>
<dbReference type="GO" id="GO:0004601">
    <property type="term" value="F:peroxidase activity"/>
    <property type="evidence" value="ECO:0007669"/>
    <property type="project" value="InterPro"/>
</dbReference>
<organism evidence="7 8">
    <name type="scientific">Phellinidium pouzarii</name>
    <dbReference type="NCBI Taxonomy" id="167371"/>
    <lineage>
        <taxon>Eukaryota</taxon>
        <taxon>Fungi</taxon>
        <taxon>Dikarya</taxon>
        <taxon>Basidiomycota</taxon>
        <taxon>Agaricomycotina</taxon>
        <taxon>Agaricomycetes</taxon>
        <taxon>Hymenochaetales</taxon>
        <taxon>Hymenochaetaceae</taxon>
        <taxon>Phellinidium</taxon>
    </lineage>
</organism>
<dbReference type="InterPro" id="IPR010255">
    <property type="entry name" value="Haem_peroxidase_sf"/>
</dbReference>
<evidence type="ECO:0000313" key="7">
    <source>
        <dbReference type="EMBL" id="THH03822.1"/>
    </source>
</evidence>
<dbReference type="Pfam" id="PF03098">
    <property type="entry name" value="An_peroxidase"/>
    <property type="match status" value="2"/>
</dbReference>
<dbReference type="EMBL" id="SGPK01000408">
    <property type="protein sequence ID" value="THH03822.1"/>
    <property type="molecule type" value="Genomic_DNA"/>
</dbReference>
<evidence type="ECO:0000256" key="1">
    <source>
        <dbReference type="ARBA" id="ARBA00022723"/>
    </source>
</evidence>
<dbReference type="GO" id="GO:0005506">
    <property type="term" value="F:iron ion binding"/>
    <property type="evidence" value="ECO:0007669"/>
    <property type="project" value="InterPro"/>
</dbReference>
<keyword evidence="5" id="KW-0349">Heme</keyword>
<evidence type="ECO:0000256" key="2">
    <source>
        <dbReference type="ARBA" id="ARBA00022964"/>
    </source>
</evidence>
<evidence type="ECO:0000313" key="8">
    <source>
        <dbReference type="Proteomes" id="UP000308199"/>
    </source>
</evidence>
<dbReference type="OrthoDB" id="823504at2759"/>
<dbReference type="PANTHER" id="PTHR11903">
    <property type="entry name" value="PROSTAGLANDIN G/H SYNTHASE"/>
    <property type="match status" value="1"/>
</dbReference>
<evidence type="ECO:0000256" key="5">
    <source>
        <dbReference type="PIRSR" id="PIRSR619791-2"/>
    </source>
</evidence>
<dbReference type="Gene3D" id="1.10.640.10">
    <property type="entry name" value="Haem peroxidase domain superfamily, animal type"/>
    <property type="match status" value="1"/>
</dbReference>
<keyword evidence="8" id="KW-1185">Reference proteome</keyword>
<keyword evidence="3" id="KW-0560">Oxidoreductase</keyword>
<dbReference type="SUPFAM" id="SSF48113">
    <property type="entry name" value="Heme-dependent peroxidases"/>
    <property type="match status" value="1"/>
</dbReference>
<comment type="caution">
    <text evidence="7">The sequence shown here is derived from an EMBL/GenBank/DDBJ whole genome shotgun (WGS) entry which is preliminary data.</text>
</comment>
<dbReference type="AlphaFoldDB" id="A0A4S4KY51"/>
<feature type="region of interest" description="Disordered" evidence="6">
    <location>
        <begin position="213"/>
        <end position="233"/>
    </location>
</feature>
<dbReference type="InterPro" id="IPR037120">
    <property type="entry name" value="Haem_peroxidase_sf_animal"/>
</dbReference>
<evidence type="ECO:0000256" key="4">
    <source>
        <dbReference type="ARBA" id="ARBA00023004"/>
    </source>
</evidence>
<dbReference type="Proteomes" id="UP000308199">
    <property type="component" value="Unassembled WGS sequence"/>
</dbReference>
<dbReference type="Gene3D" id="1.10.630.10">
    <property type="entry name" value="Cytochrome P450"/>
    <property type="match status" value="1"/>
</dbReference>
<evidence type="ECO:0008006" key="9">
    <source>
        <dbReference type="Google" id="ProtNLM"/>
    </source>
</evidence>
<dbReference type="GO" id="GO:0020037">
    <property type="term" value="F:heme binding"/>
    <property type="evidence" value="ECO:0007669"/>
    <property type="project" value="InterPro"/>
</dbReference>
<keyword evidence="1 5" id="KW-0479">Metal-binding</keyword>
<accession>A0A4S4KY51</accession>
<protein>
    <recommendedName>
        <fullName evidence="9">Heme peroxidase</fullName>
    </recommendedName>
</protein>
<feature type="binding site" description="axial binding residue" evidence="5">
    <location>
        <position position="443"/>
    </location>
    <ligand>
        <name>heme b</name>
        <dbReference type="ChEBI" id="CHEBI:60344"/>
    </ligand>
    <ligandPart>
        <name>Fe</name>
        <dbReference type="ChEBI" id="CHEBI:18248"/>
    </ligandPart>
</feature>
<feature type="compositionally biased region" description="Polar residues" evidence="6">
    <location>
        <begin position="213"/>
        <end position="226"/>
    </location>
</feature>
<dbReference type="InterPro" id="IPR050783">
    <property type="entry name" value="Oxylipin_biosynth_metab"/>
</dbReference>
<keyword evidence="4 5" id="KW-0408">Iron</keyword>
<dbReference type="GO" id="GO:0006979">
    <property type="term" value="P:response to oxidative stress"/>
    <property type="evidence" value="ECO:0007669"/>
    <property type="project" value="InterPro"/>
</dbReference>
<proteinExistence type="predicted"/>
<dbReference type="GO" id="GO:0006631">
    <property type="term" value="P:fatty acid metabolic process"/>
    <property type="evidence" value="ECO:0007669"/>
    <property type="project" value="UniProtKB-ARBA"/>
</dbReference>
<dbReference type="SUPFAM" id="SSF48264">
    <property type="entry name" value="Cytochrome P450"/>
    <property type="match status" value="1"/>
</dbReference>
<name>A0A4S4KY51_9AGAM</name>
<dbReference type="PROSITE" id="PS50292">
    <property type="entry name" value="PEROXIDASE_3"/>
    <property type="match status" value="1"/>
</dbReference>
<dbReference type="InterPro" id="IPR036396">
    <property type="entry name" value="Cyt_P450_sf"/>
</dbReference>
<dbReference type="GO" id="GO:0016705">
    <property type="term" value="F:oxidoreductase activity, acting on paired donors, with incorporation or reduction of molecular oxygen"/>
    <property type="evidence" value="ECO:0007669"/>
    <property type="project" value="InterPro"/>
</dbReference>
<dbReference type="InterPro" id="IPR019791">
    <property type="entry name" value="Haem_peroxidase_animal"/>
</dbReference>